<proteinExistence type="predicted"/>
<evidence type="ECO:0000313" key="6">
    <source>
        <dbReference type="Proteomes" id="UP001060771"/>
    </source>
</evidence>
<evidence type="ECO:0000259" key="2">
    <source>
        <dbReference type="Pfam" id="PF01979"/>
    </source>
</evidence>
<dbReference type="InterPro" id="IPR032466">
    <property type="entry name" value="Metal_Hydrolase"/>
</dbReference>
<sequence>MDKADLIIRAKYVITMANPLIIEDGAVAIDNGLVKAVGRASDVLSQYRGEGVINRDRHILMPGLIDTHTHTQQVLLRSFINDERLALPPLWTKLLIPFEELLNDDLTYLSSLMSVTAMAKNGITYFIEAGAPRPRELVKAINEVGIRGVVTPSTFNVRGDEIIDADDVIRGIEELLPEVNDKVRVWCSIRQVMMVTEDLLLKAKDFCLNRGLGITYHLGEYQGEVDYALTKYGIRPLEVFDKLGLTLIRPTVIAHAIYLSSRERTIIRDRGLGIAWCPTVDSIAMGPHWLPMFNDVLFGFGSDGGAFTSLDLLHETKIAKAVGKALTVGITYDKSSFNSITMLRALTGWGGLLVGDNVGAIKEGFKADLITLRLNDTRALPAYDPVESVVSFLGGHDVNDTLVGGRFVVRDGKLISTNEDDIIEKLYAVMPSVNEKLNNMKHGLFNPILHT</sequence>
<dbReference type="Gene3D" id="3.20.20.140">
    <property type="entry name" value="Metal-dependent hydrolases"/>
    <property type="match status" value="1"/>
</dbReference>
<dbReference type="Proteomes" id="UP001060771">
    <property type="component" value="Chromosome"/>
</dbReference>
<evidence type="ECO:0000313" key="4">
    <source>
        <dbReference type="EMBL" id="GGI75102.1"/>
    </source>
</evidence>
<reference evidence="4" key="1">
    <citation type="journal article" date="2014" name="Int. J. Syst. Evol. Microbiol.">
        <title>Complete genome sequence of Corynebacterium casei LMG S-19264T (=DSM 44701T), isolated from a smear-ripened cheese.</title>
        <authorList>
            <consortium name="US DOE Joint Genome Institute (JGI-PGF)"/>
            <person name="Walter F."/>
            <person name="Albersmeier A."/>
            <person name="Kalinowski J."/>
            <person name="Ruckert C."/>
        </authorList>
    </citation>
    <scope>NUCLEOTIDE SEQUENCE</scope>
    <source>
        <strain evidence="4">JCM 11219</strain>
    </source>
</reference>
<keyword evidence="1" id="KW-0378">Hydrolase</keyword>
<protein>
    <submittedName>
        <fullName evidence="4">Amidohydrolase</fullName>
    </submittedName>
</protein>
<dbReference type="InterPro" id="IPR011059">
    <property type="entry name" value="Metal-dep_hydrolase_composite"/>
</dbReference>
<evidence type="ECO:0000313" key="5">
    <source>
        <dbReference type="Proteomes" id="UP000657075"/>
    </source>
</evidence>
<reference evidence="6" key="3">
    <citation type="submission" date="2022-09" db="EMBL/GenBank/DDBJ databases">
        <title>Complete genome sequence of Vulcanisaeta souniana.</title>
        <authorList>
            <person name="Kato S."/>
            <person name="Itoh T."/>
            <person name="Ohkuma M."/>
        </authorList>
    </citation>
    <scope>NUCLEOTIDE SEQUENCE [LARGE SCALE GENOMIC DNA]</scope>
    <source>
        <strain evidence="6">JCM 11219</strain>
    </source>
</reference>
<dbReference type="EMBL" id="AP026830">
    <property type="protein sequence ID" value="BDR92376.1"/>
    <property type="molecule type" value="Genomic_DNA"/>
</dbReference>
<dbReference type="PANTHER" id="PTHR43794">
    <property type="entry name" value="AMINOHYDROLASE SSNA-RELATED"/>
    <property type="match status" value="1"/>
</dbReference>
<dbReference type="AlphaFoldDB" id="A0A830EIM7"/>
<evidence type="ECO:0000256" key="1">
    <source>
        <dbReference type="ARBA" id="ARBA00022801"/>
    </source>
</evidence>
<dbReference type="SUPFAM" id="SSF51338">
    <property type="entry name" value="Composite domain of metallo-dependent hydrolases"/>
    <property type="match status" value="1"/>
</dbReference>
<dbReference type="Proteomes" id="UP000657075">
    <property type="component" value="Unassembled WGS sequence"/>
</dbReference>
<gene>
    <name evidence="4" type="ORF">GCM10007112_09870</name>
    <name evidence="3" type="ORF">Vsou_14690</name>
</gene>
<accession>A0A830EIM7</accession>
<feature type="domain" description="Amidohydrolase-related" evidence="2">
    <location>
        <begin position="59"/>
        <end position="408"/>
    </location>
</feature>
<dbReference type="Pfam" id="PF01979">
    <property type="entry name" value="Amidohydro_1"/>
    <property type="match status" value="1"/>
</dbReference>
<keyword evidence="6" id="KW-1185">Reference proteome</keyword>
<evidence type="ECO:0000313" key="3">
    <source>
        <dbReference type="EMBL" id="BDR92376.1"/>
    </source>
</evidence>
<dbReference type="InterPro" id="IPR006680">
    <property type="entry name" value="Amidohydro-rel"/>
</dbReference>
<reference evidence="3" key="4">
    <citation type="journal article" date="2023" name="Microbiol. Resour. Announc.">
        <title>Complete Genome Sequence of Vulcanisaeta souniana Strain IC-059, a Hyperthermophilic Archaeon Isolated from Hot Spring Water in Japan.</title>
        <authorList>
            <person name="Kato S."/>
            <person name="Itoh T."/>
            <person name="Wu L."/>
            <person name="Ma J."/>
            <person name="Ohkuma M."/>
        </authorList>
    </citation>
    <scope>NUCLEOTIDE SEQUENCE</scope>
    <source>
        <strain evidence="3">JCM 11219</strain>
    </source>
</reference>
<dbReference type="OrthoDB" id="372084at2157"/>
<dbReference type="GeneID" id="76207018"/>
<dbReference type="Gene3D" id="2.30.40.10">
    <property type="entry name" value="Urease, subunit C, domain 1"/>
    <property type="match status" value="1"/>
</dbReference>
<organism evidence="4 5">
    <name type="scientific">Vulcanisaeta souniana JCM 11219</name>
    <dbReference type="NCBI Taxonomy" id="1293586"/>
    <lineage>
        <taxon>Archaea</taxon>
        <taxon>Thermoproteota</taxon>
        <taxon>Thermoprotei</taxon>
        <taxon>Thermoproteales</taxon>
        <taxon>Thermoproteaceae</taxon>
        <taxon>Vulcanisaeta</taxon>
    </lineage>
</organism>
<dbReference type="PANTHER" id="PTHR43794:SF11">
    <property type="entry name" value="AMIDOHYDROLASE-RELATED DOMAIN-CONTAINING PROTEIN"/>
    <property type="match status" value="1"/>
</dbReference>
<dbReference type="InterPro" id="IPR050287">
    <property type="entry name" value="MTA/SAH_deaminase"/>
</dbReference>
<name>A0A830EIM7_9CREN</name>
<dbReference type="GO" id="GO:0016810">
    <property type="term" value="F:hydrolase activity, acting on carbon-nitrogen (but not peptide) bonds"/>
    <property type="evidence" value="ECO:0007669"/>
    <property type="project" value="InterPro"/>
</dbReference>
<reference evidence="4" key="2">
    <citation type="submission" date="2020-09" db="EMBL/GenBank/DDBJ databases">
        <authorList>
            <person name="Sun Q."/>
            <person name="Ohkuma M."/>
        </authorList>
    </citation>
    <scope>NUCLEOTIDE SEQUENCE</scope>
    <source>
        <strain evidence="4">JCM 11219</strain>
    </source>
</reference>
<dbReference type="RefSeq" id="WP_188602940.1">
    <property type="nucleotide sequence ID" value="NZ_AP026830.1"/>
</dbReference>
<dbReference type="EMBL" id="BMNM01000003">
    <property type="protein sequence ID" value="GGI75102.1"/>
    <property type="molecule type" value="Genomic_DNA"/>
</dbReference>
<dbReference type="SUPFAM" id="SSF51556">
    <property type="entry name" value="Metallo-dependent hydrolases"/>
    <property type="match status" value="1"/>
</dbReference>